<dbReference type="GO" id="GO:0020037">
    <property type="term" value="F:heme binding"/>
    <property type="evidence" value="ECO:0007669"/>
    <property type="project" value="InterPro"/>
</dbReference>
<comment type="caution">
    <text evidence="7">The sequence shown here is derived from an EMBL/GenBank/DDBJ whole genome shotgun (WGS) entry which is preliminary data.</text>
</comment>
<accession>A0A7C8MK58</accession>
<evidence type="ECO:0000256" key="4">
    <source>
        <dbReference type="ARBA" id="ARBA00023004"/>
    </source>
</evidence>
<comment type="cofactor">
    <cofactor evidence="1 5">
        <name>heme</name>
        <dbReference type="ChEBI" id="CHEBI:30413"/>
    </cofactor>
</comment>
<evidence type="ECO:0000256" key="2">
    <source>
        <dbReference type="ARBA" id="ARBA00010617"/>
    </source>
</evidence>
<dbReference type="InterPro" id="IPR017972">
    <property type="entry name" value="Cyt_P450_CS"/>
</dbReference>
<dbReference type="Proteomes" id="UP000481861">
    <property type="component" value="Unassembled WGS sequence"/>
</dbReference>
<dbReference type="InterPro" id="IPR001128">
    <property type="entry name" value="Cyt_P450"/>
</dbReference>
<evidence type="ECO:0000256" key="1">
    <source>
        <dbReference type="ARBA" id="ARBA00001971"/>
    </source>
</evidence>
<dbReference type="PANTHER" id="PTHR24305:SF166">
    <property type="entry name" value="CYTOCHROME P450 12A4, MITOCHONDRIAL-RELATED"/>
    <property type="match status" value="1"/>
</dbReference>
<reference evidence="7 8" key="1">
    <citation type="submission" date="2020-01" db="EMBL/GenBank/DDBJ databases">
        <authorList>
            <consortium name="DOE Joint Genome Institute"/>
            <person name="Haridas S."/>
            <person name="Albert R."/>
            <person name="Binder M."/>
            <person name="Bloem J."/>
            <person name="Labutti K."/>
            <person name="Salamov A."/>
            <person name="Andreopoulos B."/>
            <person name="Baker S.E."/>
            <person name="Barry K."/>
            <person name="Bills G."/>
            <person name="Bluhm B.H."/>
            <person name="Cannon C."/>
            <person name="Castanera R."/>
            <person name="Culley D.E."/>
            <person name="Daum C."/>
            <person name="Ezra D."/>
            <person name="Gonzalez J.B."/>
            <person name="Henrissat B."/>
            <person name="Kuo A."/>
            <person name="Liang C."/>
            <person name="Lipzen A."/>
            <person name="Lutzoni F."/>
            <person name="Magnuson J."/>
            <person name="Mondo S."/>
            <person name="Nolan M."/>
            <person name="Ohm R."/>
            <person name="Pangilinan J."/>
            <person name="Park H.-J.H."/>
            <person name="Ramirez L."/>
            <person name="Alfaro M."/>
            <person name="Sun H."/>
            <person name="Tritt A."/>
            <person name="Yoshinaga Y."/>
            <person name="Zwiers L.-H.L."/>
            <person name="Turgeon B.G."/>
            <person name="Goodwin S.B."/>
            <person name="Spatafora J.W."/>
            <person name="Crous P.W."/>
            <person name="Grigoriev I.V."/>
        </authorList>
    </citation>
    <scope>NUCLEOTIDE SEQUENCE [LARGE SCALE GENOMIC DNA]</scope>
    <source>
        <strain evidence="7 8">CBS 611.86</strain>
    </source>
</reference>
<dbReference type="GO" id="GO:0005506">
    <property type="term" value="F:iron ion binding"/>
    <property type="evidence" value="ECO:0007669"/>
    <property type="project" value="InterPro"/>
</dbReference>
<proteinExistence type="inferred from homology"/>
<dbReference type="Gene3D" id="1.10.630.10">
    <property type="entry name" value="Cytochrome P450"/>
    <property type="match status" value="1"/>
</dbReference>
<organism evidence="7 8">
    <name type="scientific">Massariosphaeria phaeospora</name>
    <dbReference type="NCBI Taxonomy" id="100035"/>
    <lineage>
        <taxon>Eukaryota</taxon>
        <taxon>Fungi</taxon>
        <taxon>Dikarya</taxon>
        <taxon>Ascomycota</taxon>
        <taxon>Pezizomycotina</taxon>
        <taxon>Dothideomycetes</taxon>
        <taxon>Pleosporomycetidae</taxon>
        <taxon>Pleosporales</taxon>
        <taxon>Pleosporales incertae sedis</taxon>
        <taxon>Massariosphaeria</taxon>
    </lineage>
</organism>
<dbReference type="GO" id="GO:0016705">
    <property type="term" value="F:oxidoreductase activity, acting on paired donors, with incorporation or reduction of molecular oxygen"/>
    <property type="evidence" value="ECO:0007669"/>
    <property type="project" value="InterPro"/>
</dbReference>
<keyword evidence="6" id="KW-0503">Monooxygenase</keyword>
<protein>
    <submittedName>
        <fullName evidence="7">Cytochrome P450</fullName>
    </submittedName>
</protein>
<dbReference type="Pfam" id="PF00067">
    <property type="entry name" value="p450"/>
    <property type="match status" value="1"/>
</dbReference>
<dbReference type="EMBL" id="JAADJZ010000001">
    <property type="protein sequence ID" value="KAF2878215.1"/>
    <property type="molecule type" value="Genomic_DNA"/>
</dbReference>
<keyword evidence="3 5" id="KW-0479">Metal-binding</keyword>
<dbReference type="SUPFAM" id="SSF48264">
    <property type="entry name" value="Cytochrome P450"/>
    <property type="match status" value="1"/>
</dbReference>
<dbReference type="GO" id="GO:0004497">
    <property type="term" value="F:monooxygenase activity"/>
    <property type="evidence" value="ECO:0007669"/>
    <property type="project" value="UniProtKB-KW"/>
</dbReference>
<dbReference type="InterPro" id="IPR002401">
    <property type="entry name" value="Cyt_P450_E_grp-I"/>
</dbReference>
<sequence length="593" mass="66751">MDLVIKTSIAICASYFLFACLSLYQNVKTARKTGVRYTIAPVHISNKFWLGSQKLLLPLLDRLPDWMTKSWLPVSVYDRIWRHGFAPFAYHQSSTILVVSPFKLALWTSSPVAVQDMIRRRSDIVKPTEELSVLNVHGPTVTASEGEQARRYRKITTGCFSHAMFEHVWSESIAKADILVRRLVGSEEMPGRVKKELELVTFAVVSQVCFGISVSEEGEMILKEHKPHMGRISYWESFAQSAENMGITFLTPKAILKNSPFKMHKTANISNEEWAAYMEDMIEEKRRERERGKVPKTPNLLDSLYSASIDPDEPLEHEAILGNIWVFVLGGFHTSSNTLHFIFILLAIHPSIQSKLQASIDEFFKAREPSTWTHSEDFPAFLNSHVGAVIAETLRCFGVLPWIPKTTSAEAAPLLLETPEGDTVTTMIPPHTLVIADTSAVHRNPKYWPNAEKRIEGEPEPYAVSSWNPWRWLQNSGNTTTEDALRSDGELKSLSTSGWKPGSYIPFSDGARACIGKRFAQTELCAVLACVMRECSVELVTKGEGRDHWLDARQKAAVKLNLDVGITLALELKSDVPLRFSRRRHGQTINGED</sequence>
<dbReference type="PROSITE" id="PS51257">
    <property type="entry name" value="PROKAR_LIPOPROTEIN"/>
    <property type="match status" value="1"/>
</dbReference>
<evidence type="ECO:0000256" key="3">
    <source>
        <dbReference type="ARBA" id="ARBA00022723"/>
    </source>
</evidence>
<evidence type="ECO:0000256" key="5">
    <source>
        <dbReference type="PIRSR" id="PIRSR602401-1"/>
    </source>
</evidence>
<name>A0A7C8MK58_9PLEO</name>
<keyword evidence="4 5" id="KW-0408">Iron</keyword>
<gene>
    <name evidence="7" type="ORF">BDV95DRAFT_533457</name>
</gene>
<dbReference type="PROSITE" id="PS00086">
    <property type="entry name" value="CYTOCHROME_P450"/>
    <property type="match status" value="1"/>
</dbReference>
<evidence type="ECO:0000313" key="8">
    <source>
        <dbReference type="Proteomes" id="UP000481861"/>
    </source>
</evidence>
<dbReference type="OrthoDB" id="1470350at2759"/>
<keyword evidence="8" id="KW-1185">Reference proteome</keyword>
<comment type="similarity">
    <text evidence="2 6">Belongs to the cytochrome P450 family.</text>
</comment>
<dbReference type="PANTHER" id="PTHR24305">
    <property type="entry name" value="CYTOCHROME P450"/>
    <property type="match status" value="1"/>
</dbReference>
<dbReference type="InterPro" id="IPR036396">
    <property type="entry name" value="Cyt_P450_sf"/>
</dbReference>
<keyword evidence="6" id="KW-0560">Oxidoreductase</keyword>
<keyword evidence="5 6" id="KW-0349">Heme</keyword>
<evidence type="ECO:0000313" key="7">
    <source>
        <dbReference type="EMBL" id="KAF2878215.1"/>
    </source>
</evidence>
<feature type="binding site" description="axial binding residue" evidence="5">
    <location>
        <position position="514"/>
    </location>
    <ligand>
        <name>heme</name>
        <dbReference type="ChEBI" id="CHEBI:30413"/>
    </ligand>
    <ligandPart>
        <name>Fe</name>
        <dbReference type="ChEBI" id="CHEBI:18248"/>
    </ligandPart>
</feature>
<dbReference type="AlphaFoldDB" id="A0A7C8MK58"/>
<dbReference type="PRINTS" id="PR00385">
    <property type="entry name" value="P450"/>
</dbReference>
<dbReference type="PRINTS" id="PR00463">
    <property type="entry name" value="EP450I"/>
</dbReference>
<dbReference type="InterPro" id="IPR050121">
    <property type="entry name" value="Cytochrome_P450_monoxygenase"/>
</dbReference>
<evidence type="ECO:0000256" key="6">
    <source>
        <dbReference type="RuleBase" id="RU000461"/>
    </source>
</evidence>